<dbReference type="Pfam" id="PF01042">
    <property type="entry name" value="Ribonuc_L-PSP"/>
    <property type="match status" value="1"/>
</dbReference>
<comment type="caution">
    <text evidence="2">The sequence shown here is derived from an EMBL/GenBank/DDBJ whole genome shotgun (WGS) entry which is preliminary data.</text>
</comment>
<dbReference type="Gene3D" id="3.30.1330.40">
    <property type="entry name" value="RutC-like"/>
    <property type="match status" value="1"/>
</dbReference>
<dbReference type="InterPro" id="IPR006175">
    <property type="entry name" value="YjgF/YER057c/UK114"/>
</dbReference>
<gene>
    <name evidence="2" type="ORF">B4U80_05527</name>
</gene>
<comment type="similarity">
    <text evidence="1">Belongs to the RutC family.</text>
</comment>
<dbReference type="VEuPathDB" id="VectorBase:LDEU008660"/>
<sequence length="129" mass="13683">MTSKVAIKTSDAPSPIGPYSQAIKIGNTVYLSGQIPVDPKSGKLIDGTITEKAQQVFKNLQAVANASGGTLNDIVKLTIFITDFGIFSDVNSVMATFFKEPFPARSTVAVKALPLNVPLEVEGIMVVNQ</sequence>
<protein>
    <submittedName>
        <fullName evidence="2">Endoribonuclease-like protein</fullName>
    </submittedName>
</protein>
<proteinExistence type="inferred from homology"/>
<dbReference type="GO" id="GO:0019239">
    <property type="term" value="F:deaminase activity"/>
    <property type="evidence" value="ECO:0007669"/>
    <property type="project" value="TreeGrafter"/>
</dbReference>
<dbReference type="SUPFAM" id="SSF55298">
    <property type="entry name" value="YjgF-like"/>
    <property type="match status" value="1"/>
</dbReference>
<dbReference type="InterPro" id="IPR006056">
    <property type="entry name" value="RidA"/>
</dbReference>
<evidence type="ECO:0000313" key="3">
    <source>
        <dbReference type="Proteomes" id="UP000288716"/>
    </source>
</evidence>
<dbReference type="GO" id="GO:0005829">
    <property type="term" value="C:cytosol"/>
    <property type="evidence" value="ECO:0007669"/>
    <property type="project" value="TreeGrafter"/>
</dbReference>
<keyword evidence="3" id="KW-1185">Reference proteome</keyword>
<dbReference type="CDD" id="cd00448">
    <property type="entry name" value="YjgF_YER057c_UK114_family"/>
    <property type="match status" value="1"/>
</dbReference>
<dbReference type="Proteomes" id="UP000288716">
    <property type="component" value="Unassembled WGS sequence"/>
</dbReference>
<dbReference type="InterPro" id="IPR035959">
    <property type="entry name" value="RutC-like_sf"/>
</dbReference>
<evidence type="ECO:0000256" key="1">
    <source>
        <dbReference type="ARBA" id="ARBA00010552"/>
    </source>
</evidence>
<organism evidence="2 3">
    <name type="scientific">Leptotrombidium deliense</name>
    <dbReference type="NCBI Taxonomy" id="299467"/>
    <lineage>
        <taxon>Eukaryota</taxon>
        <taxon>Metazoa</taxon>
        <taxon>Ecdysozoa</taxon>
        <taxon>Arthropoda</taxon>
        <taxon>Chelicerata</taxon>
        <taxon>Arachnida</taxon>
        <taxon>Acari</taxon>
        <taxon>Acariformes</taxon>
        <taxon>Trombidiformes</taxon>
        <taxon>Prostigmata</taxon>
        <taxon>Anystina</taxon>
        <taxon>Parasitengona</taxon>
        <taxon>Trombiculoidea</taxon>
        <taxon>Trombiculidae</taxon>
        <taxon>Leptotrombidium</taxon>
    </lineage>
</organism>
<dbReference type="OrthoDB" id="6494369at2759"/>
<dbReference type="PANTHER" id="PTHR11803:SF39">
    <property type="entry name" value="2-IMINOBUTANOATE_2-IMINOPROPANOATE DEAMINASE"/>
    <property type="match status" value="1"/>
</dbReference>
<evidence type="ECO:0000313" key="2">
    <source>
        <dbReference type="EMBL" id="RWS23379.1"/>
    </source>
</evidence>
<dbReference type="PANTHER" id="PTHR11803">
    <property type="entry name" value="2-IMINOBUTANOATE/2-IMINOPROPANOATE DEAMINASE RIDA"/>
    <property type="match status" value="1"/>
</dbReference>
<dbReference type="STRING" id="299467.A0A443S766"/>
<name>A0A443S766_9ACAR</name>
<dbReference type="FunFam" id="3.30.1330.40:FF:000001">
    <property type="entry name" value="L-PSP family endoribonuclease"/>
    <property type="match status" value="1"/>
</dbReference>
<accession>A0A443S766</accession>
<dbReference type="NCBIfam" id="TIGR00004">
    <property type="entry name" value="Rid family detoxifying hydrolase"/>
    <property type="match status" value="1"/>
</dbReference>
<dbReference type="AlphaFoldDB" id="A0A443S766"/>
<dbReference type="EMBL" id="NCKV01006554">
    <property type="protein sequence ID" value="RWS23379.1"/>
    <property type="molecule type" value="Genomic_DNA"/>
</dbReference>
<reference evidence="2 3" key="1">
    <citation type="journal article" date="2018" name="Gigascience">
        <title>Genomes of trombidid mites reveal novel predicted allergens and laterally-transferred genes associated with secondary metabolism.</title>
        <authorList>
            <person name="Dong X."/>
            <person name="Chaisiri K."/>
            <person name="Xia D."/>
            <person name="Armstrong S.D."/>
            <person name="Fang Y."/>
            <person name="Donnelly M.J."/>
            <person name="Kadowaki T."/>
            <person name="McGarry J.W."/>
            <person name="Darby A.C."/>
            <person name="Makepeace B.L."/>
        </authorList>
    </citation>
    <scope>NUCLEOTIDE SEQUENCE [LARGE SCALE GENOMIC DNA]</scope>
    <source>
        <strain evidence="2">UoL-UT</strain>
    </source>
</reference>